<dbReference type="PANTHER" id="PTHR33254:SF4">
    <property type="entry name" value="4-HYDROXY-4-METHYL-2-OXOGLUTARATE ALDOLASE 3-RELATED"/>
    <property type="match status" value="1"/>
</dbReference>
<accession>A0A533I608</accession>
<comment type="cofactor">
    <cofactor evidence="1">
        <name>a divalent metal cation</name>
        <dbReference type="ChEBI" id="CHEBI:60240"/>
    </cofactor>
</comment>
<feature type="binding site" evidence="5">
    <location>
        <begin position="97"/>
        <end position="100"/>
    </location>
    <ligand>
        <name>substrate</name>
    </ligand>
</feature>
<evidence type="ECO:0000256" key="4">
    <source>
        <dbReference type="ARBA" id="ARBA00030169"/>
    </source>
</evidence>
<dbReference type="Pfam" id="PF03737">
    <property type="entry name" value="RraA-like"/>
    <property type="match status" value="1"/>
</dbReference>
<reference evidence="6 7" key="1">
    <citation type="journal article" date="2017" name="Nat. Commun.">
        <title>In situ click chemistry generation of cyclooxygenase-2 inhibitors.</title>
        <authorList>
            <person name="Bhardwaj A."/>
            <person name="Kaur J."/>
            <person name="Wuest M."/>
            <person name="Wuest F."/>
        </authorList>
    </citation>
    <scope>NUCLEOTIDE SEQUENCE [LARGE SCALE GENOMIC DNA]</scope>
    <source>
        <strain evidence="6">S2_012_000_R3_94</strain>
    </source>
</reference>
<comment type="cofactor">
    <cofactor evidence="5">
        <name>Mg(2+)</name>
        <dbReference type="ChEBI" id="CHEBI:18420"/>
    </cofactor>
</comment>
<evidence type="ECO:0000313" key="6">
    <source>
        <dbReference type="EMBL" id="TKW66946.1"/>
    </source>
</evidence>
<dbReference type="EMBL" id="VAFL01000005">
    <property type="protein sequence ID" value="TKW66946.1"/>
    <property type="molecule type" value="Genomic_DNA"/>
</dbReference>
<evidence type="ECO:0000256" key="5">
    <source>
        <dbReference type="PIRSR" id="PIRSR605493-1"/>
    </source>
</evidence>
<feature type="binding site" evidence="5">
    <location>
        <position position="120"/>
    </location>
    <ligand>
        <name>Mg(2+)</name>
        <dbReference type="ChEBI" id="CHEBI:18420"/>
    </ligand>
</feature>
<organism evidence="6 7">
    <name type="scientific">Paracoccus denitrificans</name>
    <dbReference type="NCBI Taxonomy" id="266"/>
    <lineage>
        <taxon>Bacteria</taxon>
        <taxon>Pseudomonadati</taxon>
        <taxon>Pseudomonadota</taxon>
        <taxon>Alphaproteobacteria</taxon>
        <taxon>Rhodobacterales</taxon>
        <taxon>Paracoccaceae</taxon>
        <taxon>Paracoccus</taxon>
    </lineage>
</organism>
<sequence>MMSMFDEFRQLGSSLISDVLDEAGYHGQTLDPGIAAIGEAVSFCGPAVCVQGQRQVNTLNKPRDSSRMPLYDLPMMLNGPSVLVLATNGFRGGAVTGGLLAAELAGAGCAGLITDGLVRDLHELSAIGLPVRAAGMIPLNGARRFCLTGQNAPVTMPAPEGGTVTIHPGDLVLGDQDGTVIVPQHAVTAILVMGKELARREDQLRQDAARMTAAERATARATRMSHVEWLRDKDEALS</sequence>
<keyword evidence="5" id="KW-0460">Magnesium</keyword>
<evidence type="ECO:0000256" key="3">
    <source>
        <dbReference type="ARBA" id="ARBA00029596"/>
    </source>
</evidence>
<dbReference type="InterPro" id="IPR036704">
    <property type="entry name" value="RraA/RraA-like_sf"/>
</dbReference>
<proteinExistence type="predicted"/>
<name>A0A533I608_PARDE</name>
<comment type="caution">
    <text evidence="6">The sequence shown here is derived from an EMBL/GenBank/DDBJ whole genome shotgun (WGS) entry which is preliminary data.</text>
</comment>
<dbReference type="GO" id="GO:0046872">
    <property type="term" value="F:metal ion binding"/>
    <property type="evidence" value="ECO:0007669"/>
    <property type="project" value="UniProtKB-KW"/>
</dbReference>
<keyword evidence="5" id="KW-0479">Metal-binding</keyword>
<evidence type="ECO:0000256" key="2">
    <source>
        <dbReference type="ARBA" id="ARBA00016549"/>
    </source>
</evidence>
<dbReference type="Proteomes" id="UP000315344">
    <property type="component" value="Unassembled WGS sequence"/>
</dbReference>
<evidence type="ECO:0000313" key="7">
    <source>
        <dbReference type="Proteomes" id="UP000315344"/>
    </source>
</evidence>
<dbReference type="CDD" id="cd16841">
    <property type="entry name" value="RraA_family"/>
    <property type="match status" value="1"/>
</dbReference>
<feature type="binding site" evidence="5">
    <location>
        <position position="119"/>
    </location>
    <ligand>
        <name>substrate</name>
    </ligand>
</feature>
<dbReference type="InterPro" id="IPR005493">
    <property type="entry name" value="RraA/RraA-like"/>
</dbReference>
<dbReference type="SUPFAM" id="SSF89562">
    <property type="entry name" value="RraA-like"/>
    <property type="match status" value="1"/>
</dbReference>
<gene>
    <name evidence="6" type="ORF">DI616_07670</name>
</gene>
<dbReference type="AlphaFoldDB" id="A0A533I608"/>
<dbReference type="Gene3D" id="3.50.30.40">
    <property type="entry name" value="Ribonuclease E inhibitor RraA/RraA-like"/>
    <property type="match status" value="1"/>
</dbReference>
<evidence type="ECO:0000256" key="1">
    <source>
        <dbReference type="ARBA" id="ARBA00001968"/>
    </source>
</evidence>
<dbReference type="PANTHER" id="PTHR33254">
    <property type="entry name" value="4-HYDROXY-4-METHYL-2-OXOGLUTARATE ALDOLASE 3-RELATED"/>
    <property type="match status" value="1"/>
</dbReference>
<protein>
    <recommendedName>
        <fullName evidence="2">Putative 4-hydroxy-4-methyl-2-oxoglutarate aldolase</fullName>
    </recommendedName>
    <alternativeName>
        <fullName evidence="3">Regulator of ribonuclease activity homolog</fullName>
    </alternativeName>
    <alternativeName>
        <fullName evidence="4">RraA-like protein</fullName>
    </alternativeName>
</protein>